<evidence type="ECO:0000256" key="8">
    <source>
        <dbReference type="ARBA" id="ARBA00066661"/>
    </source>
</evidence>
<comment type="similarity">
    <text evidence="7">Belongs to the D-isomer specific 2-hydroxyacid dehydrogenase family. GhrB subfamily.</text>
</comment>
<dbReference type="FunFam" id="3.40.50.720:FF:000026">
    <property type="entry name" value="Glyoxylate/hydroxypyruvate reductase B"/>
    <property type="match status" value="1"/>
</dbReference>
<evidence type="ECO:0000256" key="7">
    <source>
        <dbReference type="ARBA" id="ARBA00061278"/>
    </source>
</evidence>
<evidence type="ECO:0000259" key="13">
    <source>
        <dbReference type="Pfam" id="PF02826"/>
    </source>
</evidence>
<dbReference type="EMBL" id="AKKL01000039">
    <property type="protein sequence ID" value="EKT57296.1"/>
    <property type="molecule type" value="Genomic_DNA"/>
</dbReference>
<comment type="catalytic activity">
    <reaction evidence="4">
        <text>(R)-glycerate + NAD(+) = 3-hydroxypyruvate + NADH + H(+)</text>
        <dbReference type="Rhea" id="RHEA:17905"/>
        <dbReference type="ChEBI" id="CHEBI:15378"/>
        <dbReference type="ChEBI" id="CHEBI:16659"/>
        <dbReference type="ChEBI" id="CHEBI:17180"/>
        <dbReference type="ChEBI" id="CHEBI:57540"/>
        <dbReference type="ChEBI" id="CHEBI:57945"/>
        <dbReference type="EC" id="1.1.1.81"/>
    </reaction>
</comment>
<dbReference type="SUPFAM" id="SSF51735">
    <property type="entry name" value="NAD(P)-binding Rossmann-fold domains"/>
    <property type="match status" value="1"/>
</dbReference>
<dbReference type="HOGENOM" id="CLU_019796_1_2_6"/>
<dbReference type="Proteomes" id="UP000009336">
    <property type="component" value="Unassembled WGS sequence"/>
</dbReference>
<evidence type="ECO:0000256" key="9">
    <source>
        <dbReference type="ARBA" id="ARBA00066674"/>
    </source>
</evidence>
<feature type="domain" description="D-isomer specific 2-hydroxyacid dehydrogenase catalytic" evidence="12">
    <location>
        <begin position="5"/>
        <end position="319"/>
    </location>
</feature>
<evidence type="ECO:0000256" key="6">
    <source>
        <dbReference type="ARBA" id="ARBA00052769"/>
    </source>
</evidence>
<dbReference type="EC" id="1.1.1.81" evidence="9"/>
<dbReference type="GO" id="GO:0005829">
    <property type="term" value="C:cytosol"/>
    <property type="evidence" value="ECO:0007669"/>
    <property type="project" value="TreeGrafter"/>
</dbReference>
<evidence type="ECO:0000313" key="15">
    <source>
        <dbReference type="Proteomes" id="UP000009336"/>
    </source>
</evidence>
<dbReference type="PROSITE" id="PS00065">
    <property type="entry name" value="D_2_HYDROXYACID_DH_1"/>
    <property type="match status" value="1"/>
</dbReference>
<dbReference type="eggNOG" id="COG1052">
    <property type="taxonomic scope" value="Bacteria"/>
</dbReference>
<evidence type="ECO:0000256" key="3">
    <source>
        <dbReference type="ARBA" id="ARBA00023027"/>
    </source>
</evidence>
<dbReference type="RefSeq" id="WP_008912891.1">
    <property type="nucleotide sequence ID" value="NZ_KB233224.1"/>
</dbReference>
<dbReference type="InterPro" id="IPR006140">
    <property type="entry name" value="D-isomer_DH_NAD-bd"/>
</dbReference>
<dbReference type="OrthoDB" id="9805416at2"/>
<evidence type="ECO:0000256" key="11">
    <source>
        <dbReference type="RuleBase" id="RU003719"/>
    </source>
</evidence>
<dbReference type="Gene3D" id="3.40.50.720">
    <property type="entry name" value="NAD(P)-binding Rossmann-like Domain"/>
    <property type="match status" value="2"/>
</dbReference>
<protein>
    <recommendedName>
        <fullName evidence="10">Glyoxylate/hydroxypyruvate reductase B</fullName>
        <ecNumber evidence="8">1.1.1.79</ecNumber>
        <ecNumber evidence="9">1.1.1.81</ecNumber>
    </recommendedName>
</protein>
<dbReference type="STRING" id="1141662.OOA_14530"/>
<evidence type="ECO:0000256" key="2">
    <source>
        <dbReference type="ARBA" id="ARBA00023002"/>
    </source>
</evidence>
<accession>K8WBK8</accession>
<dbReference type="PATRIC" id="fig|1141662.3.peg.2947"/>
<keyword evidence="1" id="KW-0521">NADP</keyword>
<evidence type="ECO:0000256" key="1">
    <source>
        <dbReference type="ARBA" id="ARBA00022857"/>
    </source>
</evidence>
<dbReference type="PANTHER" id="PTHR10996">
    <property type="entry name" value="2-HYDROXYACID DEHYDROGENASE-RELATED"/>
    <property type="match status" value="1"/>
</dbReference>
<dbReference type="Pfam" id="PF02826">
    <property type="entry name" value="2-Hacid_dh_C"/>
    <property type="match status" value="1"/>
</dbReference>
<dbReference type="InterPro" id="IPR050223">
    <property type="entry name" value="D-isomer_2-hydroxyacid_DH"/>
</dbReference>
<dbReference type="PROSITE" id="PS00671">
    <property type="entry name" value="D_2_HYDROXYACID_DH_3"/>
    <property type="match status" value="1"/>
</dbReference>
<evidence type="ECO:0000313" key="14">
    <source>
        <dbReference type="EMBL" id="EKT57296.1"/>
    </source>
</evidence>
<name>K8WBK8_9GAMM</name>
<keyword evidence="3" id="KW-0520">NAD</keyword>
<gene>
    <name evidence="14" type="ORF">OOA_14530</name>
</gene>
<evidence type="ECO:0000256" key="10">
    <source>
        <dbReference type="ARBA" id="ARBA00073362"/>
    </source>
</evidence>
<dbReference type="InterPro" id="IPR006139">
    <property type="entry name" value="D-isomer_2_OHA_DH_cat_dom"/>
</dbReference>
<dbReference type="Pfam" id="PF00389">
    <property type="entry name" value="2-Hacid_dh"/>
    <property type="match status" value="1"/>
</dbReference>
<comment type="catalytic activity">
    <reaction evidence="6">
        <text>glycolate + NADP(+) = glyoxylate + NADPH + H(+)</text>
        <dbReference type="Rhea" id="RHEA:10992"/>
        <dbReference type="ChEBI" id="CHEBI:15378"/>
        <dbReference type="ChEBI" id="CHEBI:29805"/>
        <dbReference type="ChEBI" id="CHEBI:36655"/>
        <dbReference type="ChEBI" id="CHEBI:57783"/>
        <dbReference type="ChEBI" id="CHEBI:58349"/>
        <dbReference type="EC" id="1.1.1.79"/>
    </reaction>
</comment>
<dbReference type="SUPFAM" id="SSF52283">
    <property type="entry name" value="Formate/glycerate dehydrogenase catalytic domain-like"/>
    <property type="match status" value="1"/>
</dbReference>
<proteinExistence type="inferred from homology"/>
<dbReference type="EC" id="1.1.1.79" evidence="8"/>
<feature type="domain" description="D-isomer specific 2-hydroxyacid dehydrogenase NAD-binding" evidence="13">
    <location>
        <begin position="109"/>
        <end position="287"/>
    </location>
</feature>
<dbReference type="AlphaFoldDB" id="K8WBK8"/>
<dbReference type="GO" id="GO:0030267">
    <property type="term" value="F:glyoxylate reductase (NADPH) activity"/>
    <property type="evidence" value="ECO:0007669"/>
    <property type="project" value="UniProtKB-EC"/>
</dbReference>
<dbReference type="CDD" id="cd05301">
    <property type="entry name" value="GDH"/>
    <property type="match status" value="1"/>
</dbReference>
<sequence length="327" mass="35633">MKPNVILYKEIPDDQLARLQSHFNLTYFDGINDANRPDFIRALKEADGIIGASYPITTDYLDIAQKLKAASTISVGVDQFSISEMTERGIYLMHTPGVLTETTADTIFTLILTTARRAVEMAEMVKAGQWTKSIGPEFYGSDVHGKTIGILGMGRIGYAVAKRAAAGFNMSVLYYNHSVNERAEHDLNAKRCELDTLLTESDFVCVVLPLSPETEKFIGKEQLDKMKHSAFLINGSRGKIIDEKALIEALQEGVICGAGLDVFEEEPLSVKSPLLSLPNVVALPHIGSATHETRHAMVVCAVDNLIAALNGDTSKNCINPTAGCTTR</sequence>
<evidence type="ECO:0000256" key="4">
    <source>
        <dbReference type="ARBA" id="ARBA00051801"/>
    </source>
</evidence>
<organism evidence="14 15">
    <name type="scientific">Providencia burhodogranariea DSM 19968</name>
    <dbReference type="NCBI Taxonomy" id="1141662"/>
    <lineage>
        <taxon>Bacteria</taxon>
        <taxon>Pseudomonadati</taxon>
        <taxon>Pseudomonadota</taxon>
        <taxon>Gammaproteobacteria</taxon>
        <taxon>Enterobacterales</taxon>
        <taxon>Morganellaceae</taxon>
        <taxon>Providencia</taxon>
    </lineage>
</organism>
<dbReference type="GO" id="GO:0016618">
    <property type="term" value="F:hydroxypyruvate reductase [NAD(P)H] activity"/>
    <property type="evidence" value="ECO:0007669"/>
    <property type="project" value="UniProtKB-EC"/>
</dbReference>
<evidence type="ECO:0000256" key="5">
    <source>
        <dbReference type="ARBA" id="ARBA00052239"/>
    </source>
</evidence>
<dbReference type="PANTHER" id="PTHR10996:SF283">
    <property type="entry name" value="GLYOXYLATE_HYDROXYPYRUVATE REDUCTASE B"/>
    <property type="match status" value="1"/>
</dbReference>
<evidence type="ECO:0000259" key="12">
    <source>
        <dbReference type="Pfam" id="PF00389"/>
    </source>
</evidence>
<comment type="catalytic activity">
    <reaction evidence="5">
        <text>(R)-glycerate + NADP(+) = 3-hydroxypyruvate + NADPH + H(+)</text>
        <dbReference type="Rhea" id="RHEA:18657"/>
        <dbReference type="ChEBI" id="CHEBI:15378"/>
        <dbReference type="ChEBI" id="CHEBI:16659"/>
        <dbReference type="ChEBI" id="CHEBI:17180"/>
        <dbReference type="ChEBI" id="CHEBI:57783"/>
        <dbReference type="ChEBI" id="CHEBI:58349"/>
        <dbReference type="EC" id="1.1.1.81"/>
    </reaction>
</comment>
<dbReference type="GO" id="GO:0051287">
    <property type="term" value="F:NAD binding"/>
    <property type="evidence" value="ECO:0007669"/>
    <property type="project" value="InterPro"/>
</dbReference>
<keyword evidence="2 11" id="KW-0560">Oxidoreductase</keyword>
<comment type="caution">
    <text evidence="14">The sequence shown here is derived from an EMBL/GenBank/DDBJ whole genome shotgun (WGS) entry which is preliminary data.</text>
</comment>
<dbReference type="InterPro" id="IPR036291">
    <property type="entry name" value="NAD(P)-bd_dom_sf"/>
</dbReference>
<dbReference type="InterPro" id="IPR029752">
    <property type="entry name" value="D-isomer_DH_CS1"/>
</dbReference>
<dbReference type="InterPro" id="IPR029753">
    <property type="entry name" value="D-isomer_DH_CS"/>
</dbReference>
<keyword evidence="15" id="KW-1185">Reference proteome</keyword>
<reference evidence="14 15" key="1">
    <citation type="journal article" date="2012" name="BMC Genomics">
        <title>Comparative genomics of bacteria in the genus Providencia isolated from wild Drosophila melanogaster.</title>
        <authorList>
            <person name="Galac M.R."/>
            <person name="Lazzaro B.P."/>
        </authorList>
    </citation>
    <scope>NUCLEOTIDE SEQUENCE [LARGE SCALE GENOMIC DNA]</scope>
    <source>
        <strain evidence="14 15">DSM 19968</strain>
    </source>
</reference>